<keyword evidence="4" id="KW-1185">Reference proteome</keyword>
<dbReference type="EMBL" id="VJMJ01000155">
    <property type="protein sequence ID" value="KAF0730318.1"/>
    <property type="molecule type" value="Genomic_DNA"/>
</dbReference>
<name>A0A6G0WS60_9STRA</name>
<evidence type="ECO:0000256" key="1">
    <source>
        <dbReference type="SAM" id="MobiDB-lite"/>
    </source>
</evidence>
<feature type="compositionally biased region" description="Polar residues" evidence="1">
    <location>
        <begin position="56"/>
        <end position="66"/>
    </location>
</feature>
<gene>
    <name evidence="3" type="ORF">Ae201684_012316</name>
</gene>
<keyword evidence="2" id="KW-0812">Transmembrane</keyword>
<dbReference type="AlphaFoldDB" id="A0A6G0WS60"/>
<feature type="compositionally biased region" description="Low complexity" evidence="1">
    <location>
        <begin position="35"/>
        <end position="55"/>
    </location>
</feature>
<evidence type="ECO:0000256" key="2">
    <source>
        <dbReference type="SAM" id="Phobius"/>
    </source>
</evidence>
<feature type="region of interest" description="Disordered" evidence="1">
    <location>
        <begin position="1"/>
        <end position="77"/>
    </location>
</feature>
<keyword evidence="2" id="KW-0472">Membrane</keyword>
<dbReference type="Proteomes" id="UP000481153">
    <property type="component" value="Unassembled WGS sequence"/>
</dbReference>
<organism evidence="3 4">
    <name type="scientific">Aphanomyces euteiches</name>
    <dbReference type="NCBI Taxonomy" id="100861"/>
    <lineage>
        <taxon>Eukaryota</taxon>
        <taxon>Sar</taxon>
        <taxon>Stramenopiles</taxon>
        <taxon>Oomycota</taxon>
        <taxon>Saprolegniomycetes</taxon>
        <taxon>Saprolegniales</taxon>
        <taxon>Verrucalvaceae</taxon>
        <taxon>Aphanomyces</taxon>
    </lineage>
</organism>
<evidence type="ECO:0000313" key="4">
    <source>
        <dbReference type="Proteomes" id="UP000481153"/>
    </source>
</evidence>
<protein>
    <submittedName>
        <fullName evidence="3">Uncharacterized protein</fullName>
    </submittedName>
</protein>
<dbReference type="VEuPathDB" id="FungiDB:AeMF1_018375"/>
<evidence type="ECO:0000313" key="3">
    <source>
        <dbReference type="EMBL" id="KAF0730318.1"/>
    </source>
</evidence>
<sequence>MKAYAGFPTADAPTDVPSPTATDALDDDTSVAPSEAPIDATTDAPTDASTSAETTNAPTDAPSPSATDALEDEASTDAPVASGLFEVSVVGDATYFVNETPCGGSGGSCPFAGNTTWKDCHDALPSYQSMGVCVAPWDAVCQVIGISGSGEQVRGCVWNKPAIAEQSVQTSQAAPVSSVNGSSNIVVYGLSGLALAVAIAAVVVATKKSPQPHAKKDQAVVKAAIDEEDNVVHVHSHSEVVLEV</sequence>
<comment type="caution">
    <text evidence="3">The sequence shown here is derived from an EMBL/GenBank/DDBJ whole genome shotgun (WGS) entry which is preliminary data.</text>
</comment>
<proteinExistence type="predicted"/>
<feature type="transmembrane region" description="Helical" evidence="2">
    <location>
        <begin position="185"/>
        <end position="206"/>
    </location>
</feature>
<accession>A0A6G0WS60</accession>
<reference evidence="3 4" key="1">
    <citation type="submission" date="2019-07" db="EMBL/GenBank/DDBJ databases">
        <title>Genomics analysis of Aphanomyces spp. identifies a new class of oomycete effector associated with host adaptation.</title>
        <authorList>
            <person name="Gaulin E."/>
        </authorList>
    </citation>
    <scope>NUCLEOTIDE SEQUENCE [LARGE SCALE GENOMIC DNA]</scope>
    <source>
        <strain evidence="3 4">ATCC 201684</strain>
    </source>
</reference>
<keyword evidence="2" id="KW-1133">Transmembrane helix</keyword>